<gene>
    <name evidence="1" type="ORF">FBBNIHIM_11605</name>
</gene>
<sequence>MFNAIASEGGFYPLTPALSLREREKARTELYIVLDRFPLPEGEG</sequence>
<organism evidence="1 2">
    <name type="scientific">Pseudocitrobacter vendiensis</name>
    <dbReference type="NCBI Taxonomy" id="2488306"/>
    <lineage>
        <taxon>Bacteria</taxon>
        <taxon>Pseudomonadati</taxon>
        <taxon>Pseudomonadota</taxon>
        <taxon>Gammaproteobacteria</taxon>
        <taxon>Enterobacterales</taxon>
        <taxon>Enterobacteriaceae</taxon>
        <taxon>Pseudocitrobacter</taxon>
    </lineage>
</organism>
<reference evidence="1" key="1">
    <citation type="submission" date="2022-05" db="EMBL/GenBank/DDBJ databases">
        <authorList>
            <person name="Blom J."/>
        </authorList>
    </citation>
    <scope>NUCLEOTIDE SEQUENCE</scope>
    <source>
        <strain evidence="1">Type strain: CPO20170097</strain>
    </source>
</reference>
<evidence type="ECO:0000313" key="2">
    <source>
        <dbReference type="Proteomes" id="UP001152651"/>
    </source>
</evidence>
<name>A0ABM9F9B6_9ENTR</name>
<proteinExistence type="predicted"/>
<evidence type="ECO:0000313" key="1">
    <source>
        <dbReference type="EMBL" id="CAH6659762.1"/>
    </source>
</evidence>
<comment type="caution">
    <text evidence="1">The sequence shown here is derived from an EMBL/GenBank/DDBJ whole genome shotgun (WGS) entry which is preliminary data.</text>
</comment>
<dbReference type="EMBL" id="CALSBS010000008">
    <property type="protein sequence ID" value="CAH6659762.1"/>
    <property type="molecule type" value="Genomic_DNA"/>
</dbReference>
<accession>A0ABM9F9B6</accession>
<dbReference type="Proteomes" id="UP001152651">
    <property type="component" value="Unassembled WGS sequence"/>
</dbReference>
<keyword evidence="2" id="KW-1185">Reference proteome</keyword>
<protein>
    <submittedName>
        <fullName evidence="1">Uncharacterized protein</fullName>
    </submittedName>
</protein>